<proteinExistence type="predicted"/>
<gene>
    <name evidence="4" type="ORF">ACFSYC_19130</name>
</gene>
<evidence type="ECO:0000259" key="3">
    <source>
        <dbReference type="Pfam" id="PF00326"/>
    </source>
</evidence>
<dbReference type="InterPro" id="IPR001375">
    <property type="entry name" value="Peptidase_S9_cat"/>
</dbReference>
<reference evidence="5" key="1">
    <citation type="journal article" date="2019" name="Int. J. Syst. Evol. Microbiol.">
        <title>The Global Catalogue of Microorganisms (GCM) 10K type strain sequencing project: providing services to taxonomists for standard genome sequencing and annotation.</title>
        <authorList>
            <consortium name="The Broad Institute Genomics Platform"/>
            <consortium name="The Broad Institute Genome Sequencing Center for Infectious Disease"/>
            <person name="Wu L."/>
            <person name="Ma J."/>
        </authorList>
    </citation>
    <scope>NUCLEOTIDE SEQUENCE [LARGE SCALE GENOMIC DNA]</scope>
    <source>
        <strain evidence="5">KCTC 52232</strain>
    </source>
</reference>
<accession>A0ABW5XV39</accession>
<dbReference type="SUPFAM" id="SSF53474">
    <property type="entry name" value="alpha/beta-Hydrolases"/>
    <property type="match status" value="2"/>
</dbReference>
<dbReference type="Gene3D" id="3.40.50.1820">
    <property type="entry name" value="alpha/beta hydrolase"/>
    <property type="match status" value="1"/>
</dbReference>
<evidence type="ECO:0000313" key="4">
    <source>
        <dbReference type="EMBL" id="MFD2866818.1"/>
    </source>
</evidence>
<protein>
    <submittedName>
        <fullName evidence="4">Prolyl oligopeptidase family serine peptidase</fullName>
    </submittedName>
</protein>
<sequence length="815" mass="88947">MTNPLSPFRLSCFAGVFIAVASITSGATAQTYQPFTSGLSIRTTANYNRAALYQDQIAYAINKGTLTVAEEGMGITGAKAGTDAKWTKVTADTANRFRMRGGEGNYTYFAYDLPAERAAILNIQGNSAVYVNGEPHMGDPYRFGWMNVVVKLKKGRNDFFVRGGMLQGGLTFPVKPIVLDVKDFTAPFIVPGQSAAKLKAAVTVINTSGIVLTNLQMLSSIGGKEVKSSLQSVPAYSTRKVYFEFDGTTVTTKGFTDCALTLLQNGKALDKATVKIESTLPGDKYSETFVSNIDGSLQYYSVAPQVGGQKDGQALFFSVHGAGVEAINQVRAYKSKDWGNLVSPTNRRPRGFNWEDWGRLDAMEVLNIAKKEFKPDPQHIYLTGHSMGGHGTWFLGATYPDKWAAIAPCAGYPTLKTYGSADGIVPDTSSTDYGKLLLSASNQSDVPKLAQNYKQVGVYILHGDADETVPIAFARQMRQLLVPFHPDMSYYEYPGGSHWYSDESVDWKPIFDMFKWHTIPLDTAFNNIDFTTASPGISASNHWATIYQQVVPFQYSRIKLTRSKRYASISGTLENVELLKLSLAGFVKDKAISISLDGADAIKYTTKSEDDSIYLKKVDKAWSIVNQPNLSEKGPHRYGTFKDGFNKNMVYVYATGGTAAEQAWAVAKARYDAESWYYRGNGAFDIISDKVYSKAKYAGRNVVLVGNATTNSAWKILLGDCPVNVANGLVKVGAKQYTGTDLATYFVWPIAGTASNSVSVISGTGIEGLRAANANQYFTGGSGFADVMVFRASMLKDGIGQVSYAGFYDNQWKVK</sequence>
<keyword evidence="5" id="KW-1185">Reference proteome</keyword>
<keyword evidence="1 2" id="KW-0732">Signal</keyword>
<dbReference type="PANTHER" id="PTHR43037">
    <property type="entry name" value="UNNAMED PRODUCT-RELATED"/>
    <property type="match status" value="1"/>
</dbReference>
<dbReference type="EMBL" id="JBHUON010000037">
    <property type="protein sequence ID" value="MFD2866818.1"/>
    <property type="molecule type" value="Genomic_DNA"/>
</dbReference>
<dbReference type="Proteomes" id="UP001597601">
    <property type="component" value="Unassembled WGS sequence"/>
</dbReference>
<dbReference type="PANTHER" id="PTHR43037:SF4">
    <property type="entry name" value="PEPTIDASE S9 PROLYL OLIGOPEPTIDASE CATALYTIC DOMAIN-CONTAINING PROTEIN"/>
    <property type="match status" value="1"/>
</dbReference>
<dbReference type="InterPro" id="IPR029058">
    <property type="entry name" value="AB_hydrolase_fold"/>
</dbReference>
<evidence type="ECO:0000256" key="2">
    <source>
        <dbReference type="SAM" id="SignalP"/>
    </source>
</evidence>
<evidence type="ECO:0000256" key="1">
    <source>
        <dbReference type="ARBA" id="ARBA00022729"/>
    </source>
</evidence>
<dbReference type="RefSeq" id="WP_377130463.1">
    <property type="nucleotide sequence ID" value="NZ_JBHUON010000037.1"/>
</dbReference>
<dbReference type="Pfam" id="PF00326">
    <property type="entry name" value="Peptidase_S9"/>
    <property type="match status" value="1"/>
</dbReference>
<comment type="caution">
    <text evidence="4">The sequence shown here is derived from an EMBL/GenBank/DDBJ whole genome shotgun (WGS) entry which is preliminary data.</text>
</comment>
<feature type="domain" description="Peptidase S9 prolyl oligopeptidase catalytic" evidence="3">
    <location>
        <begin position="353"/>
        <end position="516"/>
    </location>
</feature>
<feature type="signal peptide" evidence="2">
    <location>
        <begin position="1"/>
        <end position="29"/>
    </location>
</feature>
<dbReference type="InterPro" id="IPR050955">
    <property type="entry name" value="Plant_Biomass_Hydrol_Est"/>
</dbReference>
<organism evidence="4 5">
    <name type="scientific">Mucilaginibacter antarcticus</name>
    <dbReference type="NCBI Taxonomy" id="1855725"/>
    <lineage>
        <taxon>Bacteria</taxon>
        <taxon>Pseudomonadati</taxon>
        <taxon>Bacteroidota</taxon>
        <taxon>Sphingobacteriia</taxon>
        <taxon>Sphingobacteriales</taxon>
        <taxon>Sphingobacteriaceae</taxon>
        <taxon>Mucilaginibacter</taxon>
    </lineage>
</organism>
<name>A0ABW5XV39_9SPHI</name>
<evidence type="ECO:0000313" key="5">
    <source>
        <dbReference type="Proteomes" id="UP001597601"/>
    </source>
</evidence>
<feature type="chain" id="PRO_5046244434" evidence="2">
    <location>
        <begin position="30"/>
        <end position="815"/>
    </location>
</feature>